<evidence type="ECO:0000256" key="2">
    <source>
        <dbReference type="SAM" id="MobiDB-lite"/>
    </source>
</evidence>
<dbReference type="PANTHER" id="PTHR47615">
    <property type="entry name" value="COILED-COIL DOMAIN-CONTAINING PROTEIN 158"/>
    <property type="match status" value="1"/>
</dbReference>
<feature type="coiled-coil region" evidence="1">
    <location>
        <begin position="136"/>
        <end position="223"/>
    </location>
</feature>
<feature type="coiled-coil region" evidence="1">
    <location>
        <begin position="49"/>
        <end position="76"/>
    </location>
</feature>
<dbReference type="PANTHER" id="PTHR47615:SF1">
    <property type="entry name" value="COILED-COIL DOMAIN-CONTAINING PROTEIN 158"/>
    <property type="match status" value="1"/>
</dbReference>
<proteinExistence type="predicted"/>
<feature type="compositionally biased region" description="Basic residues" evidence="2">
    <location>
        <begin position="1064"/>
        <end position="1077"/>
    </location>
</feature>
<feature type="compositionally biased region" description="Basic and acidic residues" evidence="2">
    <location>
        <begin position="1078"/>
        <end position="1097"/>
    </location>
</feature>
<feature type="coiled-coil region" evidence="1">
    <location>
        <begin position="468"/>
        <end position="495"/>
    </location>
</feature>
<dbReference type="Pfam" id="PF15921">
    <property type="entry name" value="CCDC158"/>
    <property type="match status" value="2"/>
</dbReference>
<feature type="coiled-coil region" evidence="1">
    <location>
        <begin position="524"/>
        <end position="814"/>
    </location>
</feature>
<sequence>MSFEPQNESSKCKQASAPEVSGCLNGETGCAVTRSCSEERTQLKHNINLAMLSEELERRTQETLKLQEEVEQATRLTLERMGHAFGSCNPEISGNPMSTNHETEEPPEFEVNSQHSCSMNSGVDVNEASWLNFQGRDVFECALEDYSEQVSDLQKQLREQCEQHELQKFHSHQSIIQLESKLKECQTEKDTLANLRLTESQDHAKLIEQLQAAQLELHFLKQNEGHDMMEVKDRVKTLSGRGEIMAEILQDVFDRLSDYEKCSGESSGLCYGQAFSRSQLPLGDAVEKAIQDLEHKNRDLQEKRQMVQRQMKDPKEQGQGKTVSLNLDEYKEKIKQLITSHEQKVAMLNEKLNSSQTHADVLQHQVEALQQQLQSQTLLHQSEMTDMESALSLLRSDLLEQHNSYKDKVNVLEEALAQAKFQAEHVQRERDLLLQQAEEQDIQLCRLTTELRQTVKELCLERQQRSELEQHSLGVQQLENIVRSLREQCQRHLDLQEQSSSETRRIQALLDERDAELPLKQQQVQQSQVQLQEAHTNVQALQTEVELLRLRLEDGKKNSELLMRPLVALQQERKNLTKQLKQLRLDNQQLRAALLEAELRLSAMEQQKSQQQAALSERTNNLHQLTLEKQQVMAKLEDQCKKLDQLKEEQETLREEHLRKTEELQLQNSKLKAQRDNIRNDLEQTKITIKALQGADEHGLKIAFGIQKQITAKREQVDLLQSRVQLLEETTEKLTQEKSYHLMKCKRQAQELLFETERRKRLEIEMEAFRTTEKLLKSETERLETALHKMSDSFAECQEYIQKQQQEIMRLKLQHTLELKEGQNLRSTSARIMCERKQDLQATNNICISPTTSRSLPEASPLPEVPYQAHSASQELNVSDQKCSSVMELRSLVKELHSVIDMEQSPDTSNTSSRFMETHRSRKKEVTENPEGEIRQTRPSTCYNEQDPVRVPNFDKLDVNSVFSANYESGIKAGRPHYTSLCVAAMGRRSPVHSLLTSDLPIDIYCSLRTHSSAHTVQTSFSRDAEITGRTCKNELIKLESLQNKAEDHQIKNQEMTSMIKRQEKTRRRIKERKTIKKDKLPDETKTQELRSKANRK</sequence>
<dbReference type="EMBL" id="JABFDY010000027">
    <property type="protein sequence ID" value="KAF7687355.1"/>
    <property type="molecule type" value="Genomic_DNA"/>
</dbReference>
<keyword evidence="4" id="KW-1185">Reference proteome</keyword>
<dbReference type="Proteomes" id="UP000606274">
    <property type="component" value="Unassembled WGS sequence"/>
</dbReference>
<evidence type="ECO:0008006" key="5">
    <source>
        <dbReference type="Google" id="ProtNLM"/>
    </source>
</evidence>
<gene>
    <name evidence="3" type="ORF">HF521_014583</name>
</gene>
<keyword evidence="1" id="KW-0175">Coiled coil</keyword>
<evidence type="ECO:0000313" key="3">
    <source>
        <dbReference type="EMBL" id="KAF7687355.1"/>
    </source>
</evidence>
<evidence type="ECO:0000256" key="1">
    <source>
        <dbReference type="SAM" id="Coils"/>
    </source>
</evidence>
<dbReference type="InterPro" id="IPR031809">
    <property type="entry name" value="CCDC158"/>
</dbReference>
<reference evidence="3" key="1">
    <citation type="submission" date="2020-08" db="EMBL/GenBank/DDBJ databases">
        <title>Chromosome-level assembly of Southern catfish (Silurus meridionalis) provides insights into visual adaptation to the nocturnal and benthic lifestyles.</title>
        <authorList>
            <person name="Zhang Y."/>
            <person name="Wang D."/>
            <person name="Peng Z."/>
        </authorList>
    </citation>
    <scope>NUCLEOTIDE SEQUENCE</scope>
    <source>
        <strain evidence="3">SWU-2019-XX</strain>
        <tissue evidence="3">Muscle</tissue>
    </source>
</reference>
<feature type="region of interest" description="Disordered" evidence="2">
    <location>
        <begin position="902"/>
        <end position="938"/>
    </location>
</feature>
<comment type="caution">
    <text evidence="3">The sequence shown here is derived from an EMBL/GenBank/DDBJ whole genome shotgun (WGS) entry which is preliminary data.</text>
</comment>
<organism evidence="3 4">
    <name type="scientific">Silurus meridionalis</name>
    <name type="common">Southern catfish</name>
    <name type="synonym">Silurus soldatovi meridionalis</name>
    <dbReference type="NCBI Taxonomy" id="175797"/>
    <lineage>
        <taxon>Eukaryota</taxon>
        <taxon>Metazoa</taxon>
        <taxon>Chordata</taxon>
        <taxon>Craniata</taxon>
        <taxon>Vertebrata</taxon>
        <taxon>Euteleostomi</taxon>
        <taxon>Actinopterygii</taxon>
        <taxon>Neopterygii</taxon>
        <taxon>Teleostei</taxon>
        <taxon>Ostariophysi</taxon>
        <taxon>Siluriformes</taxon>
        <taxon>Siluridae</taxon>
        <taxon>Silurus</taxon>
    </lineage>
</organism>
<name>A0A8T0A876_SILME</name>
<protein>
    <recommendedName>
        <fullName evidence="5">Coiled-coil domain-containing protein 158</fullName>
    </recommendedName>
</protein>
<feature type="region of interest" description="Disordered" evidence="2">
    <location>
        <begin position="1056"/>
        <end position="1097"/>
    </location>
</feature>
<feature type="compositionally biased region" description="Polar residues" evidence="2">
    <location>
        <begin position="905"/>
        <end position="915"/>
    </location>
</feature>
<dbReference type="AlphaFoldDB" id="A0A8T0A876"/>
<feature type="coiled-coil region" evidence="1">
    <location>
        <begin position="283"/>
        <end position="443"/>
    </location>
</feature>
<accession>A0A8T0A876</accession>
<evidence type="ECO:0000313" key="4">
    <source>
        <dbReference type="Proteomes" id="UP000606274"/>
    </source>
</evidence>
<feature type="compositionally biased region" description="Basic and acidic residues" evidence="2">
    <location>
        <begin position="916"/>
        <end position="936"/>
    </location>
</feature>